<sequence>MTPRRNGTLTVTGKVGADLTVAEARTAAALAVRNALSAVQSVLPSGKSFRPVEMVVYVAAADGFTTLSAVADGASDVIAEELGPENLPARSAIGVYTLPGGAPVEISLTATVR</sequence>
<keyword evidence="2" id="KW-1185">Reference proteome</keyword>
<evidence type="ECO:0000313" key="2">
    <source>
        <dbReference type="Proteomes" id="UP000249091"/>
    </source>
</evidence>
<dbReference type="Pfam" id="PF01042">
    <property type="entry name" value="Ribonuc_L-PSP"/>
    <property type="match status" value="1"/>
</dbReference>
<dbReference type="PANTHER" id="PTHR43760">
    <property type="entry name" value="ENDORIBONUCLEASE-RELATED"/>
    <property type="match status" value="1"/>
</dbReference>
<accession>A0A2X4U2J8</accession>
<dbReference type="STRING" id="1219011.GCA_001895045_04120"/>
<organism evidence="1 2">
    <name type="scientific">Rhodococcus coprophilus</name>
    <dbReference type="NCBI Taxonomy" id="38310"/>
    <lineage>
        <taxon>Bacteria</taxon>
        <taxon>Bacillati</taxon>
        <taxon>Actinomycetota</taxon>
        <taxon>Actinomycetes</taxon>
        <taxon>Mycobacteriales</taxon>
        <taxon>Nocardiaceae</taxon>
        <taxon>Rhodococcus</taxon>
    </lineage>
</organism>
<dbReference type="InterPro" id="IPR006175">
    <property type="entry name" value="YjgF/YER057c/UK114"/>
</dbReference>
<dbReference type="Gene3D" id="3.30.1330.40">
    <property type="entry name" value="RutC-like"/>
    <property type="match status" value="1"/>
</dbReference>
<protein>
    <submittedName>
        <fullName evidence="1">Endoribonuclease</fullName>
    </submittedName>
</protein>
<dbReference type="SUPFAM" id="SSF55298">
    <property type="entry name" value="YjgF-like"/>
    <property type="match status" value="1"/>
</dbReference>
<evidence type="ECO:0000313" key="1">
    <source>
        <dbReference type="EMBL" id="SQI32849.1"/>
    </source>
</evidence>
<dbReference type="KEGG" id="rcr:NCTC10994_02343"/>
<dbReference type="InterPro" id="IPR013813">
    <property type="entry name" value="Endoribo_LPSP/chorism_mut-like"/>
</dbReference>
<dbReference type="CDD" id="cd02199">
    <property type="entry name" value="YjgF_YER057c_UK114_like_1"/>
    <property type="match status" value="1"/>
</dbReference>
<dbReference type="PANTHER" id="PTHR43760:SF1">
    <property type="entry name" value="ENDORIBONUCLEASE L-PSP_CHORISMATE MUTASE-LIKE DOMAIN-CONTAINING PROTEIN"/>
    <property type="match status" value="1"/>
</dbReference>
<proteinExistence type="predicted"/>
<dbReference type="Proteomes" id="UP000249091">
    <property type="component" value="Chromosome 1"/>
</dbReference>
<dbReference type="EMBL" id="LS483468">
    <property type="protein sequence ID" value="SQI32849.1"/>
    <property type="molecule type" value="Genomic_DNA"/>
</dbReference>
<dbReference type="AlphaFoldDB" id="A0A2X4U2J8"/>
<gene>
    <name evidence="1" type="ORF">NCTC10994_02343</name>
</gene>
<dbReference type="InterPro" id="IPR035959">
    <property type="entry name" value="RutC-like_sf"/>
</dbReference>
<reference evidence="1 2" key="1">
    <citation type="submission" date="2018-06" db="EMBL/GenBank/DDBJ databases">
        <authorList>
            <consortium name="Pathogen Informatics"/>
            <person name="Doyle S."/>
        </authorList>
    </citation>
    <scope>NUCLEOTIDE SEQUENCE [LARGE SCALE GENOMIC DNA]</scope>
    <source>
        <strain evidence="1 2">NCTC10994</strain>
    </source>
</reference>
<name>A0A2X4U2J8_9NOCA</name>